<dbReference type="GO" id="GO:0008237">
    <property type="term" value="F:metallopeptidase activity"/>
    <property type="evidence" value="ECO:0007669"/>
    <property type="project" value="InterPro"/>
</dbReference>
<sequence length="236" mass="25705">MDLNEDTARTAPVVSLAGQPNYRRRYWPLLLLAVCLGASAQNQDLPVAKLADKVHVYIIPTDGIAEQGAGRMARGVSAETGLTVRSTLWAPSGKLEPFAGTDQYAAEDLIALSAPIARTLHDASPSTYYIVLTNRDINSSDRTFRYAIAHHNPAANTSVLSIARLLHNRNGTAATPEVAGMRIGKMLVRTVGEMRLGWKRTGEPHDVMYAPIMSTDDIDRMDLARSVQARRKGGLQ</sequence>
<comment type="caution">
    <text evidence="1">The sequence shown here is derived from an EMBL/GenBank/DDBJ whole genome shotgun (WGS) entry which is preliminary data.</text>
</comment>
<dbReference type="RefSeq" id="WP_161027560.1">
    <property type="nucleotide sequence ID" value="NZ_WWCJ01000018.1"/>
</dbReference>
<gene>
    <name evidence="1" type="ORF">GTP41_21130</name>
</gene>
<keyword evidence="2" id="KW-1185">Reference proteome</keyword>
<dbReference type="EMBL" id="WWCJ01000018">
    <property type="protein sequence ID" value="MYN04601.1"/>
    <property type="molecule type" value="Genomic_DNA"/>
</dbReference>
<dbReference type="InterPro" id="IPR024079">
    <property type="entry name" value="MetalloPept_cat_dom_sf"/>
</dbReference>
<dbReference type="AlphaFoldDB" id="A0A6N9HLR0"/>
<organism evidence="1 2">
    <name type="scientific">Pseudoduganella guangdongensis</name>
    <dbReference type="NCBI Taxonomy" id="2692179"/>
    <lineage>
        <taxon>Bacteria</taxon>
        <taxon>Pseudomonadati</taxon>
        <taxon>Pseudomonadota</taxon>
        <taxon>Betaproteobacteria</taxon>
        <taxon>Burkholderiales</taxon>
        <taxon>Oxalobacteraceae</taxon>
        <taxon>Telluria group</taxon>
        <taxon>Pseudoduganella</taxon>
    </lineage>
</organism>
<protein>
    <submittedName>
        <fullName evidence="1">Uncharacterized protein</fullName>
    </submittedName>
</protein>
<dbReference type="Gene3D" id="3.40.390.10">
    <property type="entry name" value="Collagenase (Catalytic Domain)"/>
    <property type="match status" value="1"/>
</dbReference>
<name>A0A6N9HLR0_9BURK</name>
<evidence type="ECO:0000313" key="1">
    <source>
        <dbReference type="EMBL" id="MYN04601.1"/>
    </source>
</evidence>
<reference evidence="1 2" key="1">
    <citation type="submission" date="2019-12" db="EMBL/GenBank/DDBJ databases">
        <title>Novel species isolated from a subtropical stream in China.</title>
        <authorList>
            <person name="Lu H."/>
        </authorList>
    </citation>
    <scope>NUCLEOTIDE SEQUENCE [LARGE SCALE GENOMIC DNA]</scope>
    <source>
        <strain evidence="1 2">DS3</strain>
    </source>
</reference>
<dbReference type="Proteomes" id="UP000448575">
    <property type="component" value="Unassembled WGS sequence"/>
</dbReference>
<accession>A0A6N9HLR0</accession>
<proteinExistence type="predicted"/>
<evidence type="ECO:0000313" key="2">
    <source>
        <dbReference type="Proteomes" id="UP000448575"/>
    </source>
</evidence>